<gene>
    <name evidence="1" type="ORF">EYF80_033453</name>
</gene>
<proteinExistence type="predicted"/>
<dbReference type="AlphaFoldDB" id="A0A4Z2GUF6"/>
<accession>A0A4Z2GUF6</accession>
<organism evidence="1 2">
    <name type="scientific">Liparis tanakae</name>
    <name type="common">Tanaka's snailfish</name>
    <dbReference type="NCBI Taxonomy" id="230148"/>
    <lineage>
        <taxon>Eukaryota</taxon>
        <taxon>Metazoa</taxon>
        <taxon>Chordata</taxon>
        <taxon>Craniata</taxon>
        <taxon>Vertebrata</taxon>
        <taxon>Euteleostomi</taxon>
        <taxon>Actinopterygii</taxon>
        <taxon>Neopterygii</taxon>
        <taxon>Teleostei</taxon>
        <taxon>Neoteleostei</taxon>
        <taxon>Acanthomorphata</taxon>
        <taxon>Eupercaria</taxon>
        <taxon>Perciformes</taxon>
        <taxon>Cottioidei</taxon>
        <taxon>Cottales</taxon>
        <taxon>Liparidae</taxon>
        <taxon>Liparis</taxon>
    </lineage>
</organism>
<keyword evidence="2" id="KW-1185">Reference proteome</keyword>
<protein>
    <submittedName>
        <fullName evidence="1">Uncharacterized protein</fullName>
    </submittedName>
</protein>
<evidence type="ECO:0000313" key="1">
    <source>
        <dbReference type="EMBL" id="TNN56342.1"/>
    </source>
</evidence>
<dbReference type="Proteomes" id="UP000314294">
    <property type="component" value="Unassembled WGS sequence"/>
</dbReference>
<evidence type="ECO:0000313" key="2">
    <source>
        <dbReference type="Proteomes" id="UP000314294"/>
    </source>
</evidence>
<comment type="caution">
    <text evidence="1">The sequence shown here is derived from an EMBL/GenBank/DDBJ whole genome shotgun (WGS) entry which is preliminary data.</text>
</comment>
<reference evidence="1 2" key="1">
    <citation type="submission" date="2019-03" db="EMBL/GenBank/DDBJ databases">
        <title>First draft genome of Liparis tanakae, snailfish: a comprehensive survey of snailfish specific genes.</title>
        <authorList>
            <person name="Kim W."/>
            <person name="Song I."/>
            <person name="Jeong J.-H."/>
            <person name="Kim D."/>
            <person name="Kim S."/>
            <person name="Ryu S."/>
            <person name="Song J.Y."/>
            <person name="Lee S.K."/>
        </authorList>
    </citation>
    <scope>NUCLEOTIDE SEQUENCE [LARGE SCALE GENOMIC DNA]</scope>
    <source>
        <tissue evidence="1">Muscle</tissue>
    </source>
</reference>
<sequence>MPTRYISSTPKSRATLMRHGRGLCSSFIILLPPIPAPFYQAPARPYVFSYDINQLSGQARGHDNALLADD</sequence>
<dbReference type="EMBL" id="SRLO01000431">
    <property type="protein sequence ID" value="TNN56342.1"/>
    <property type="molecule type" value="Genomic_DNA"/>
</dbReference>
<name>A0A4Z2GUF6_9TELE</name>